<feature type="non-terminal residue" evidence="5">
    <location>
        <position position="924"/>
    </location>
</feature>
<accession>A0A7L2ER66</accession>
<dbReference type="SUPFAM" id="SSF48452">
    <property type="entry name" value="TPR-like"/>
    <property type="match status" value="3"/>
</dbReference>
<reference evidence="5 6" key="1">
    <citation type="submission" date="2019-09" db="EMBL/GenBank/DDBJ databases">
        <title>Bird 10,000 Genomes (B10K) Project - Family phase.</title>
        <authorList>
            <person name="Zhang G."/>
        </authorList>
    </citation>
    <scope>NUCLEOTIDE SEQUENCE [LARGE SCALE GENOMIC DNA]</scope>
    <source>
        <strain evidence="5">B10K-DU-011-42</strain>
        <tissue evidence="5">Muscle</tissue>
    </source>
</reference>
<evidence type="ECO:0000256" key="3">
    <source>
        <dbReference type="PROSITE-ProRule" id="PRU00339"/>
    </source>
</evidence>
<dbReference type="EMBL" id="VWYI01047380">
    <property type="protein sequence ID" value="NXQ64144.1"/>
    <property type="molecule type" value="Genomic_DNA"/>
</dbReference>
<dbReference type="AlphaFoldDB" id="A0A7L2ER66"/>
<feature type="domain" description="SH3" evidence="4">
    <location>
        <begin position="229"/>
        <end position="292"/>
    </location>
</feature>
<dbReference type="Gene3D" id="1.25.40.10">
    <property type="entry name" value="Tetratricopeptide repeat domain"/>
    <property type="match status" value="3"/>
</dbReference>
<dbReference type="SMART" id="SM00028">
    <property type="entry name" value="TPR"/>
    <property type="match status" value="6"/>
</dbReference>
<dbReference type="OrthoDB" id="9927874at2759"/>
<protein>
    <submittedName>
        <fullName evidence="5">S3TC1 protein</fullName>
    </submittedName>
</protein>
<evidence type="ECO:0000313" key="5">
    <source>
        <dbReference type="EMBL" id="NXQ64144.1"/>
    </source>
</evidence>
<dbReference type="InterPro" id="IPR011990">
    <property type="entry name" value="TPR-like_helical_dom_sf"/>
</dbReference>
<evidence type="ECO:0000313" key="6">
    <source>
        <dbReference type="Proteomes" id="UP000554720"/>
    </source>
</evidence>
<gene>
    <name evidence="5" type="primary">Sh3tc1_1</name>
    <name evidence="5" type="ORF">ANTMIN_R09872</name>
</gene>
<feature type="repeat" description="TPR" evidence="3">
    <location>
        <begin position="717"/>
        <end position="750"/>
    </location>
</feature>
<dbReference type="InterPro" id="IPR036028">
    <property type="entry name" value="SH3-like_dom_sf"/>
</dbReference>
<dbReference type="PANTHER" id="PTHR22647:SF3">
    <property type="entry name" value="SH3 DOMAIN AND TETRATRICOPEPTIDE REPEAT-CONTAINING PROTEIN 1"/>
    <property type="match status" value="1"/>
</dbReference>
<dbReference type="CDD" id="cd11885">
    <property type="entry name" value="SH3_SH3TC"/>
    <property type="match status" value="1"/>
</dbReference>
<keyword evidence="1 2" id="KW-0728">SH3 domain</keyword>
<dbReference type="SMART" id="SM00326">
    <property type="entry name" value="SH3"/>
    <property type="match status" value="1"/>
</dbReference>
<dbReference type="InterPro" id="IPR001452">
    <property type="entry name" value="SH3_domain"/>
</dbReference>
<dbReference type="Pfam" id="PF13181">
    <property type="entry name" value="TPR_8"/>
    <property type="match status" value="2"/>
</dbReference>
<dbReference type="Proteomes" id="UP000554720">
    <property type="component" value="Unassembled WGS sequence"/>
</dbReference>
<evidence type="ECO:0000256" key="1">
    <source>
        <dbReference type="ARBA" id="ARBA00022443"/>
    </source>
</evidence>
<dbReference type="PROSITE" id="PS50002">
    <property type="entry name" value="SH3"/>
    <property type="match status" value="1"/>
</dbReference>
<organism evidence="5 6">
    <name type="scientific">Anthoscopus minutus</name>
    <name type="common">Southern penduline-tit</name>
    <dbReference type="NCBI Taxonomy" id="156561"/>
    <lineage>
        <taxon>Eukaryota</taxon>
        <taxon>Metazoa</taxon>
        <taxon>Chordata</taxon>
        <taxon>Craniata</taxon>
        <taxon>Vertebrata</taxon>
        <taxon>Euteleostomi</taxon>
        <taxon>Archelosauria</taxon>
        <taxon>Archosauria</taxon>
        <taxon>Dinosauria</taxon>
        <taxon>Saurischia</taxon>
        <taxon>Theropoda</taxon>
        <taxon>Coelurosauria</taxon>
        <taxon>Aves</taxon>
        <taxon>Neognathae</taxon>
        <taxon>Neoaves</taxon>
        <taxon>Telluraves</taxon>
        <taxon>Australaves</taxon>
        <taxon>Passeriformes</taxon>
        <taxon>Paridae</taxon>
        <taxon>Anthoscopus</taxon>
    </lineage>
</organism>
<keyword evidence="3" id="KW-0802">TPR repeat</keyword>
<evidence type="ECO:0000259" key="4">
    <source>
        <dbReference type="PROSITE" id="PS50002"/>
    </source>
</evidence>
<name>A0A7L2ER66_ANTMN</name>
<comment type="caution">
    <text evidence="5">The sequence shown here is derived from an EMBL/GenBank/DDBJ whole genome shotgun (WGS) entry which is preliminary data.</text>
</comment>
<dbReference type="SUPFAM" id="SSF50044">
    <property type="entry name" value="SH3-domain"/>
    <property type="match status" value="1"/>
</dbReference>
<proteinExistence type="predicted"/>
<sequence>EKCMNVGSRTLPNQAENFPTDISLKLTMVKRKSGCPDPRLQRQLRGQLRLLENDSKEVMTVFSELSARLLSIHSDQDLIVVTFKTFEEIWKFLTYHSLGFINHCMENLFLDQSFWLYSQEEEDTGIEVCINEELLNLMYRSLLVQEGSFFVLYSDNTIQKMTVTDNETTYFETGAFTADVTGGSVDSDMPMKSNASLEPLEPFHQWFLKGYSNPIDFSYQNESKSIRKVAMGSCQAVMNYESIVSEEMNFQEGDKIEILGYFIECMEWFLGRHVFTGQIGFVKTGHVKLDLSRNKAQDLDFLEAEELSFFSKEKNWEEIVHLLKQTSITDVCSVYRIDELEEPEFQKAHECEIPHSPSSPGSTSKNGKIEELLKNFKNLEATQAEEPAAEVKESAGSSKTEIFPLPEGPCFHICQEDIQASDIFEPLLLFLNRKEYESNFKSLYDFSYSFANSMFYGFSEEEELVSFLRLAREAAKKAGLSWALARLCFLLGRLSVKKLKFSQARVYFEEALRAVAGEFSDLYFVIALYTNLTVIYLTQKNKEKCIHIFDKAASLLMGIPNYICSADLESDILKYALKRTVLSQSKRAEARACFLLAKHYSAHKQHHEALPFLERFQLLLNDLGLQNSLSNNCYFKLAESYHEKCLPHIVLSCIKVTSPQSSSTLMDSLKRIDLVIKNAPKLSGLRKLRQIFPSQVAPYLIQALSSVFTNEEEGLCSTIYLSLAKLYSHHKQYEKAIAYMMKALDSASAKPEETINYLVSLAWLYILYKQYDVALAILKAVLGSAWSSPQQLGVAYNMLALALKRTNSTKEAAESYYKALCLSEETEMTHNQAIALANFGALCLHAAASKLAEHYFIRAVKLFCKLPVMDCGQDFIQVLLQLGCYYAGGTEREKGRFYYEWAFLVAMETSHLESQLKAIKLLCQ</sequence>
<dbReference type="Gene3D" id="2.30.30.40">
    <property type="entry name" value="SH3 Domains"/>
    <property type="match status" value="1"/>
</dbReference>
<dbReference type="InterPro" id="IPR042772">
    <property type="entry name" value="SH3TC1/SH3TC2"/>
</dbReference>
<feature type="non-terminal residue" evidence="5">
    <location>
        <position position="1"/>
    </location>
</feature>
<dbReference type="InterPro" id="IPR019734">
    <property type="entry name" value="TPR_rpt"/>
</dbReference>
<dbReference type="PANTHER" id="PTHR22647">
    <property type="entry name" value="SH3 DOMAIN AND TETRATRICOPEPTIDE REPEATS CONTAINING PROTEIN"/>
    <property type="match status" value="1"/>
</dbReference>
<evidence type="ECO:0000256" key="2">
    <source>
        <dbReference type="PROSITE-ProRule" id="PRU00192"/>
    </source>
</evidence>
<keyword evidence="6" id="KW-1185">Reference proteome</keyword>
<dbReference type="PROSITE" id="PS50005">
    <property type="entry name" value="TPR"/>
    <property type="match status" value="1"/>
</dbReference>